<evidence type="ECO:0000313" key="2">
    <source>
        <dbReference type="EMBL" id="OAQ66307.1"/>
    </source>
</evidence>
<feature type="region of interest" description="Disordered" evidence="1">
    <location>
        <begin position="141"/>
        <end position="201"/>
    </location>
</feature>
<protein>
    <submittedName>
        <fullName evidence="2">Esterase-like protein</fullName>
    </submittedName>
</protein>
<proteinExistence type="predicted"/>
<dbReference type="STRING" id="1380566.A0A179FLW5"/>
<dbReference type="EMBL" id="LSBJ02000004">
    <property type="protein sequence ID" value="OAQ66307.1"/>
    <property type="molecule type" value="Genomic_DNA"/>
</dbReference>
<gene>
    <name evidence="2" type="ORF">VFPPC_07872</name>
</gene>
<dbReference type="RefSeq" id="XP_018143394.1">
    <property type="nucleotide sequence ID" value="XM_018286671.1"/>
</dbReference>
<dbReference type="Proteomes" id="UP000078397">
    <property type="component" value="Unassembled WGS sequence"/>
</dbReference>
<evidence type="ECO:0000313" key="3">
    <source>
        <dbReference type="Proteomes" id="UP000078397"/>
    </source>
</evidence>
<sequence>MITRIPFRPKPLPAIDLSAQTLRWASYDRAALTKDALKKRVESGFDNNGDSTIHLNTDGMTISTAAGDLPVSPIFDPDWMKARRRQRKDNPSKPMGRFRKKLANNPYAQALATPIRLCPITRTELPRYFLQDFEMVKHPEDGSPWWAPGTASSESLKDHRKAPKDGNETTDPRIAAGQPQPTAVRGLPSSPTSNTRPQRGPLISYALSRKSIIDSMGREGRGGAAMLLKTRTGMALAAKNRRAVWRKDMGDLLLEMMRRQVVDALKSWADIEAEEDNRILQPCKNWDDVKDAKPRGCVLWFPDQADVAKQFATFDIDGAKYGSKVMVHNLRWLLGESEAQRLRDASRLFHDNEILVLKQWRRKAVMELHLSLWRLHGYLAEPPSM</sequence>
<organism evidence="2 3">
    <name type="scientific">Pochonia chlamydosporia 170</name>
    <dbReference type="NCBI Taxonomy" id="1380566"/>
    <lineage>
        <taxon>Eukaryota</taxon>
        <taxon>Fungi</taxon>
        <taxon>Dikarya</taxon>
        <taxon>Ascomycota</taxon>
        <taxon>Pezizomycotina</taxon>
        <taxon>Sordariomycetes</taxon>
        <taxon>Hypocreomycetidae</taxon>
        <taxon>Hypocreales</taxon>
        <taxon>Clavicipitaceae</taxon>
        <taxon>Pochonia</taxon>
    </lineage>
</organism>
<evidence type="ECO:0000256" key="1">
    <source>
        <dbReference type="SAM" id="MobiDB-lite"/>
    </source>
</evidence>
<dbReference type="KEGG" id="pchm:VFPPC_07872"/>
<dbReference type="GeneID" id="28850665"/>
<accession>A0A179FLW5</accession>
<name>A0A179FLW5_METCM</name>
<keyword evidence="3" id="KW-1185">Reference proteome</keyword>
<dbReference type="OrthoDB" id="3363286at2759"/>
<dbReference type="AlphaFoldDB" id="A0A179FLW5"/>
<comment type="caution">
    <text evidence="2">The sequence shown here is derived from an EMBL/GenBank/DDBJ whole genome shotgun (WGS) entry which is preliminary data.</text>
</comment>
<reference evidence="2 3" key="1">
    <citation type="journal article" date="2016" name="PLoS Pathog.">
        <title>Biosynthesis of antibiotic leucinostatins in bio-control fungus Purpureocillium lilacinum and their inhibition on phytophthora revealed by genome mining.</title>
        <authorList>
            <person name="Wang G."/>
            <person name="Liu Z."/>
            <person name="Lin R."/>
            <person name="Li E."/>
            <person name="Mao Z."/>
            <person name="Ling J."/>
            <person name="Yang Y."/>
            <person name="Yin W.B."/>
            <person name="Xie B."/>
        </authorList>
    </citation>
    <scope>NUCLEOTIDE SEQUENCE [LARGE SCALE GENOMIC DNA]</scope>
    <source>
        <strain evidence="2">170</strain>
    </source>
</reference>